<evidence type="ECO:0000313" key="3">
    <source>
        <dbReference type="Proteomes" id="UP001174136"/>
    </source>
</evidence>
<sequence>MEWCDLVAFAEEDMAIQRTYKDSEVATIGGVAVAHEVEVRADIGVLNPEPFGWESSIQTIRHLLLYEARCTPGTKDFPLKEQGEEEEEEVVSGNNREFTITPRSPGIVLEEPRS</sequence>
<dbReference type="EMBL" id="JAOPHQ010005495">
    <property type="protein sequence ID" value="KAK0135015.1"/>
    <property type="molecule type" value="Genomic_DNA"/>
</dbReference>
<evidence type="ECO:0000256" key="1">
    <source>
        <dbReference type="SAM" id="MobiDB-lite"/>
    </source>
</evidence>
<feature type="region of interest" description="Disordered" evidence="1">
    <location>
        <begin position="75"/>
        <end position="114"/>
    </location>
</feature>
<keyword evidence="3" id="KW-1185">Reference proteome</keyword>
<reference evidence="2" key="1">
    <citation type="journal article" date="2023" name="Front. Mar. Sci.">
        <title>A new Merluccius polli reference genome to investigate the effects of global change in West African waters.</title>
        <authorList>
            <person name="Mateo J.L."/>
            <person name="Blanco-Fernandez C."/>
            <person name="Garcia-Vazquez E."/>
            <person name="Machado-Schiaffino G."/>
        </authorList>
    </citation>
    <scope>NUCLEOTIDE SEQUENCE</scope>
    <source>
        <strain evidence="2">C29</strain>
        <tissue evidence="2">Fin</tissue>
    </source>
</reference>
<gene>
    <name evidence="2" type="ORF">N1851_029171</name>
</gene>
<proteinExistence type="predicted"/>
<protein>
    <submittedName>
        <fullName evidence="2">Uncharacterized protein</fullName>
    </submittedName>
</protein>
<feature type="compositionally biased region" description="Polar residues" evidence="1">
    <location>
        <begin position="92"/>
        <end position="102"/>
    </location>
</feature>
<dbReference type="AlphaFoldDB" id="A0AA47M7H0"/>
<dbReference type="Proteomes" id="UP001174136">
    <property type="component" value="Unassembled WGS sequence"/>
</dbReference>
<evidence type="ECO:0000313" key="2">
    <source>
        <dbReference type="EMBL" id="KAK0135015.1"/>
    </source>
</evidence>
<organism evidence="2 3">
    <name type="scientific">Merluccius polli</name>
    <name type="common">Benguela hake</name>
    <name type="synonym">Merluccius cadenati</name>
    <dbReference type="NCBI Taxonomy" id="89951"/>
    <lineage>
        <taxon>Eukaryota</taxon>
        <taxon>Metazoa</taxon>
        <taxon>Chordata</taxon>
        <taxon>Craniata</taxon>
        <taxon>Vertebrata</taxon>
        <taxon>Euteleostomi</taxon>
        <taxon>Actinopterygii</taxon>
        <taxon>Neopterygii</taxon>
        <taxon>Teleostei</taxon>
        <taxon>Neoteleostei</taxon>
        <taxon>Acanthomorphata</taxon>
        <taxon>Zeiogadaria</taxon>
        <taxon>Gadariae</taxon>
        <taxon>Gadiformes</taxon>
        <taxon>Gadoidei</taxon>
        <taxon>Merlucciidae</taxon>
        <taxon>Merluccius</taxon>
    </lineage>
</organism>
<name>A0AA47M7H0_MERPO</name>
<comment type="caution">
    <text evidence="2">The sequence shown here is derived from an EMBL/GenBank/DDBJ whole genome shotgun (WGS) entry which is preliminary data.</text>
</comment>
<accession>A0AA47M7H0</accession>